<dbReference type="RefSeq" id="WP_148815422.1">
    <property type="nucleotide sequence ID" value="NZ_CP043046.1"/>
</dbReference>
<evidence type="ECO:0000313" key="3">
    <source>
        <dbReference type="Proteomes" id="UP000325161"/>
    </source>
</evidence>
<dbReference type="EMBL" id="CP043046">
    <property type="protein sequence ID" value="QEI06631.1"/>
    <property type="molecule type" value="Genomic_DNA"/>
</dbReference>
<name>A0A5C0B1K5_9BURK</name>
<dbReference type="Gene3D" id="3.30.1050.10">
    <property type="entry name" value="SCP2 sterol-binding domain"/>
    <property type="match status" value="1"/>
</dbReference>
<gene>
    <name evidence="2" type="ORF">FXN63_12905</name>
</gene>
<protein>
    <submittedName>
        <fullName evidence="2">SCP2 sterol-binding domain-containing protein</fullName>
    </submittedName>
</protein>
<feature type="domain" description="SCP2" evidence="1">
    <location>
        <begin position="15"/>
        <end position="106"/>
    </location>
</feature>
<dbReference type="KEGG" id="pacr:FXN63_12905"/>
<dbReference type="Proteomes" id="UP000325161">
    <property type="component" value="Chromosome"/>
</dbReference>
<evidence type="ECO:0000313" key="2">
    <source>
        <dbReference type="EMBL" id="QEI06631.1"/>
    </source>
</evidence>
<dbReference type="InterPro" id="IPR036527">
    <property type="entry name" value="SCP2_sterol-bd_dom_sf"/>
</dbReference>
<dbReference type="GO" id="GO:0005829">
    <property type="term" value="C:cytosol"/>
    <property type="evidence" value="ECO:0007669"/>
    <property type="project" value="TreeGrafter"/>
</dbReference>
<reference evidence="2 3" key="1">
    <citation type="submission" date="2019-08" db="EMBL/GenBank/DDBJ databases">
        <title>Amphibian skin-associated Pigmentiphaga: genome sequence and occurrence across geography and hosts.</title>
        <authorList>
            <person name="Bletz M.C."/>
            <person name="Bunk B."/>
            <person name="Sproeer C."/>
            <person name="Biwer P."/>
            <person name="Reiter S."/>
            <person name="Rabemananjara F.C.E."/>
            <person name="Schulz S."/>
            <person name="Overmann J."/>
            <person name="Vences M."/>
        </authorList>
    </citation>
    <scope>NUCLEOTIDE SEQUENCE [LARGE SCALE GENOMIC DNA]</scope>
    <source>
        <strain evidence="2 3">Mada1488</strain>
    </source>
</reference>
<dbReference type="PANTHER" id="PTHR10094:SF25">
    <property type="entry name" value="SCP2 STEROL-BINDING DOMAIN-CONTAINING PROTEIN 1"/>
    <property type="match status" value="1"/>
</dbReference>
<proteinExistence type="predicted"/>
<dbReference type="InterPro" id="IPR003033">
    <property type="entry name" value="SCP2_sterol-bd_dom"/>
</dbReference>
<dbReference type="PANTHER" id="PTHR10094">
    <property type="entry name" value="STEROL CARRIER PROTEIN 2 SCP-2 FAMILY PROTEIN"/>
    <property type="match status" value="1"/>
</dbReference>
<keyword evidence="3" id="KW-1185">Reference proteome</keyword>
<organism evidence="2 3">
    <name type="scientific">Pigmentiphaga aceris</name>
    <dbReference type="NCBI Taxonomy" id="1940612"/>
    <lineage>
        <taxon>Bacteria</taxon>
        <taxon>Pseudomonadati</taxon>
        <taxon>Pseudomonadota</taxon>
        <taxon>Betaproteobacteria</taxon>
        <taxon>Burkholderiales</taxon>
        <taxon>Alcaligenaceae</taxon>
        <taxon>Pigmentiphaga</taxon>
    </lineage>
</organism>
<dbReference type="Pfam" id="PF02036">
    <property type="entry name" value="SCP2"/>
    <property type="match status" value="1"/>
</dbReference>
<accession>A0A5C0B1K5</accession>
<evidence type="ECO:0000259" key="1">
    <source>
        <dbReference type="Pfam" id="PF02036"/>
    </source>
</evidence>
<dbReference type="SUPFAM" id="SSF55718">
    <property type="entry name" value="SCP-like"/>
    <property type="match status" value="1"/>
</dbReference>
<dbReference type="AlphaFoldDB" id="A0A5C0B1K5"/>
<dbReference type="OrthoDB" id="9809312at2"/>
<sequence length="106" mass="11587">MSTPKDIFETRIANKTANADLQKKINAVFRFDLSGPQGGTWIVDFKPGTAGVRQAPEQAQCTVGLTDTDFLAMLDGQMDPTRAFMSGKIKVTGEMMLAMKLGQLFQ</sequence>